<dbReference type="Proteomes" id="UP000218231">
    <property type="component" value="Unassembled WGS sequence"/>
</dbReference>
<accession>A0A2A2JAT5</accession>
<dbReference type="AlphaFoldDB" id="A0A2A2JAT5"/>
<proteinExistence type="predicted"/>
<evidence type="ECO:0000259" key="3">
    <source>
        <dbReference type="PROSITE" id="PS50002"/>
    </source>
</evidence>
<evidence type="ECO:0000256" key="2">
    <source>
        <dbReference type="PROSITE-ProRule" id="PRU00192"/>
    </source>
</evidence>
<sequence length="108" mass="12324">MEHEKFEGTVSCNYKPLRPGELSVKKGEEVDIVCASNGYALVKNKRGEMGNVPNYIIELTKLPGKTLGEQMEYRRRWMETVDECKGYYGSVEKVLSDPEKSEQESDEI</sequence>
<evidence type="ECO:0000256" key="1">
    <source>
        <dbReference type="ARBA" id="ARBA00022443"/>
    </source>
</evidence>
<dbReference type="PROSITE" id="PS50002">
    <property type="entry name" value="SH3"/>
    <property type="match status" value="1"/>
</dbReference>
<evidence type="ECO:0000313" key="4">
    <source>
        <dbReference type="EMBL" id="PAV58699.1"/>
    </source>
</evidence>
<dbReference type="InterPro" id="IPR036028">
    <property type="entry name" value="SH3-like_dom_sf"/>
</dbReference>
<dbReference type="STRING" id="2018661.A0A2A2JAT5"/>
<dbReference type="OrthoDB" id="4680325at2759"/>
<dbReference type="InterPro" id="IPR001452">
    <property type="entry name" value="SH3_domain"/>
</dbReference>
<reference evidence="4 5" key="1">
    <citation type="journal article" date="2017" name="Curr. Biol.">
        <title>Genome architecture and evolution of a unichromosomal asexual nematode.</title>
        <authorList>
            <person name="Fradin H."/>
            <person name="Zegar C."/>
            <person name="Gutwein M."/>
            <person name="Lucas J."/>
            <person name="Kovtun M."/>
            <person name="Corcoran D."/>
            <person name="Baugh L.R."/>
            <person name="Kiontke K."/>
            <person name="Gunsalus K."/>
            <person name="Fitch D.H."/>
            <person name="Piano F."/>
        </authorList>
    </citation>
    <scope>NUCLEOTIDE SEQUENCE [LARGE SCALE GENOMIC DNA]</scope>
    <source>
        <strain evidence="4">PF1309</strain>
    </source>
</reference>
<organism evidence="4 5">
    <name type="scientific">Diploscapter pachys</name>
    <dbReference type="NCBI Taxonomy" id="2018661"/>
    <lineage>
        <taxon>Eukaryota</taxon>
        <taxon>Metazoa</taxon>
        <taxon>Ecdysozoa</taxon>
        <taxon>Nematoda</taxon>
        <taxon>Chromadorea</taxon>
        <taxon>Rhabditida</taxon>
        <taxon>Rhabditina</taxon>
        <taxon>Rhabditomorpha</taxon>
        <taxon>Rhabditoidea</taxon>
        <taxon>Rhabditidae</taxon>
        <taxon>Diploscapter</taxon>
    </lineage>
</organism>
<feature type="domain" description="SH3" evidence="3">
    <location>
        <begin position="3"/>
        <end position="62"/>
    </location>
</feature>
<name>A0A2A2JAT5_9BILA</name>
<protein>
    <recommendedName>
        <fullName evidence="3">SH3 domain-containing protein</fullName>
    </recommendedName>
</protein>
<feature type="non-terminal residue" evidence="4">
    <location>
        <position position="108"/>
    </location>
</feature>
<evidence type="ECO:0000313" key="5">
    <source>
        <dbReference type="Proteomes" id="UP000218231"/>
    </source>
</evidence>
<comment type="caution">
    <text evidence="4">The sequence shown here is derived from an EMBL/GenBank/DDBJ whole genome shotgun (WGS) entry which is preliminary data.</text>
</comment>
<keyword evidence="1 2" id="KW-0728">SH3 domain</keyword>
<dbReference type="Gene3D" id="2.30.30.40">
    <property type="entry name" value="SH3 Domains"/>
    <property type="match status" value="1"/>
</dbReference>
<dbReference type="EMBL" id="LIAE01010563">
    <property type="protein sequence ID" value="PAV58699.1"/>
    <property type="molecule type" value="Genomic_DNA"/>
</dbReference>
<dbReference type="SUPFAM" id="SSF50044">
    <property type="entry name" value="SH3-domain"/>
    <property type="match status" value="1"/>
</dbReference>
<keyword evidence="5" id="KW-1185">Reference proteome</keyword>
<gene>
    <name evidence="4" type="ORF">WR25_22164</name>
</gene>